<dbReference type="PANTHER" id="PTHR31683">
    <property type="entry name" value="PECTATE LYASE 18-RELATED"/>
    <property type="match status" value="1"/>
</dbReference>
<dbReference type="Proteomes" id="UP001188597">
    <property type="component" value="Unassembled WGS sequence"/>
</dbReference>
<dbReference type="InterPro" id="IPR012334">
    <property type="entry name" value="Pectin_lyas_fold"/>
</dbReference>
<dbReference type="SUPFAM" id="SSF51126">
    <property type="entry name" value="Pectin lyase-like"/>
    <property type="match status" value="1"/>
</dbReference>
<keyword evidence="5 10" id="KW-0479">Metal-binding</keyword>
<gene>
    <name evidence="12" type="ORF">RJ639_006927</name>
</gene>
<comment type="cofactor">
    <cofactor evidence="10">
        <name>Ca(2+)</name>
        <dbReference type="ChEBI" id="CHEBI:29108"/>
    </cofactor>
    <text evidence="10">Binds 1 Ca(2+) ion. Required for its activity.</text>
</comment>
<evidence type="ECO:0000259" key="11">
    <source>
        <dbReference type="SMART" id="SM00656"/>
    </source>
</evidence>
<dbReference type="PRINTS" id="PR00807">
    <property type="entry name" value="AMBALLERGEN"/>
</dbReference>
<comment type="similarity">
    <text evidence="3 10">Belongs to the polysaccharide lyase 1 family.</text>
</comment>
<protein>
    <recommendedName>
        <fullName evidence="4 10">Pectate lyase</fullName>
        <ecNumber evidence="4 10">4.2.2.2</ecNumber>
    </recommendedName>
</protein>
<evidence type="ECO:0000256" key="2">
    <source>
        <dbReference type="ARBA" id="ARBA00005220"/>
    </source>
</evidence>
<keyword evidence="7 10" id="KW-0106">Calcium</keyword>
<reference evidence="12" key="1">
    <citation type="submission" date="2022-12" db="EMBL/GenBank/DDBJ databases">
        <title>Draft genome assemblies for two species of Escallonia (Escalloniales).</title>
        <authorList>
            <person name="Chanderbali A."/>
            <person name="Dervinis C."/>
            <person name="Anghel I."/>
            <person name="Soltis D."/>
            <person name="Soltis P."/>
            <person name="Zapata F."/>
        </authorList>
    </citation>
    <scope>NUCLEOTIDE SEQUENCE</scope>
    <source>
        <strain evidence="12">UCBG64.0493</strain>
        <tissue evidence="12">Leaf</tissue>
    </source>
</reference>
<dbReference type="InterPro" id="IPR018082">
    <property type="entry name" value="AmbAllergen"/>
</dbReference>
<dbReference type="EMBL" id="JAVXUP010001156">
    <property type="protein sequence ID" value="KAK3015289.1"/>
    <property type="molecule type" value="Genomic_DNA"/>
</dbReference>
<dbReference type="SMART" id="SM00656">
    <property type="entry name" value="Amb_all"/>
    <property type="match status" value="1"/>
</dbReference>
<evidence type="ECO:0000256" key="5">
    <source>
        <dbReference type="ARBA" id="ARBA00022723"/>
    </source>
</evidence>
<keyword evidence="13" id="KW-1185">Reference proteome</keyword>
<evidence type="ECO:0000256" key="7">
    <source>
        <dbReference type="ARBA" id="ARBA00022837"/>
    </source>
</evidence>
<sequence>MAHVVDLEEVWQNRAEEAWNNSLAAYELNPEFVGGTRAGDAERTGPTTGKGLQIVSKVSATEPLVAKRGPIYVVTDPSDKDVVNPRPGTLPHAVIQKGPLWIIFARGMTIRLSQELIMQSDKTIDARGANVNIARGAGITIQFVRNIIIHNLHFNDIVSTNGGMIRDSVDHVGIRQKSDGDSISTFQSSDIWIDHISMSRSADGLIDIVEGSTGITISNCHFADHDKVLLFGADDKNPKDRQ</sequence>
<feature type="domain" description="Pectate lyase" evidence="11">
    <location>
        <begin position="107"/>
        <end position="242"/>
    </location>
</feature>
<evidence type="ECO:0000256" key="8">
    <source>
        <dbReference type="ARBA" id="ARBA00023180"/>
    </source>
</evidence>
<dbReference type="Pfam" id="PF00544">
    <property type="entry name" value="Pectate_lyase_4"/>
    <property type="match status" value="1"/>
</dbReference>
<comment type="caution">
    <text evidence="12">The sequence shown here is derived from an EMBL/GenBank/DDBJ whole genome shotgun (WGS) entry which is preliminary data.</text>
</comment>
<keyword evidence="6" id="KW-0732">Signal</keyword>
<dbReference type="AlphaFoldDB" id="A0AA88VX59"/>
<dbReference type="InterPro" id="IPR007524">
    <property type="entry name" value="Pec_lyase_N"/>
</dbReference>
<keyword evidence="9 10" id="KW-0456">Lyase</keyword>
<dbReference type="InterPro" id="IPR011050">
    <property type="entry name" value="Pectin_lyase_fold/virulence"/>
</dbReference>
<dbReference type="InterPro" id="IPR002022">
    <property type="entry name" value="Pec_lyase"/>
</dbReference>
<dbReference type="EC" id="4.2.2.2" evidence="4 10"/>
<evidence type="ECO:0000256" key="1">
    <source>
        <dbReference type="ARBA" id="ARBA00000695"/>
    </source>
</evidence>
<dbReference type="GO" id="GO:0030570">
    <property type="term" value="F:pectate lyase activity"/>
    <property type="evidence" value="ECO:0007669"/>
    <property type="project" value="UniProtKB-EC"/>
</dbReference>
<keyword evidence="8" id="KW-0325">Glycoprotein</keyword>
<comment type="catalytic activity">
    <reaction evidence="1 10">
        <text>Eliminative cleavage of (1-&gt;4)-alpha-D-galacturonan to give oligosaccharides with 4-deoxy-alpha-D-galact-4-enuronosyl groups at their non-reducing ends.</text>
        <dbReference type="EC" id="4.2.2.2"/>
    </reaction>
</comment>
<evidence type="ECO:0000256" key="10">
    <source>
        <dbReference type="RuleBase" id="RU361123"/>
    </source>
</evidence>
<dbReference type="PANTHER" id="PTHR31683:SF181">
    <property type="entry name" value="PECTATE LYASE 6-RELATED"/>
    <property type="match status" value="1"/>
</dbReference>
<organism evidence="12 13">
    <name type="scientific">Escallonia herrerae</name>
    <dbReference type="NCBI Taxonomy" id="1293975"/>
    <lineage>
        <taxon>Eukaryota</taxon>
        <taxon>Viridiplantae</taxon>
        <taxon>Streptophyta</taxon>
        <taxon>Embryophyta</taxon>
        <taxon>Tracheophyta</taxon>
        <taxon>Spermatophyta</taxon>
        <taxon>Magnoliopsida</taxon>
        <taxon>eudicotyledons</taxon>
        <taxon>Gunneridae</taxon>
        <taxon>Pentapetalae</taxon>
        <taxon>asterids</taxon>
        <taxon>campanulids</taxon>
        <taxon>Escalloniales</taxon>
        <taxon>Escalloniaceae</taxon>
        <taxon>Escallonia</taxon>
    </lineage>
</organism>
<dbReference type="Pfam" id="PF04431">
    <property type="entry name" value="Pec_lyase_N"/>
    <property type="match status" value="1"/>
</dbReference>
<dbReference type="InterPro" id="IPR045032">
    <property type="entry name" value="PEL"/>
</dbReference>
<accession>A0AA88VX59</accession>
<evidence type="ECO:0000313" key="13">
    <source>
        <dbReference type="Proteomes" id="UP001188597"/>
    </source>
</evidence>
<dbReference type="Gene3D" id="2.160.20.10">
    <property type="entry name" value="Single-stranded right-handed beta-helix, Pectin lyase-like"/>
    <property type="match status" value="1"/>
</dbReference>
<dbReference type="GO" id="GO:0046872">
    <property type="term" value="F:metal ion binding"/>
    <property type="evidence" value="ECO:0007669"/>
    <property type="project" value="UniProtKB-KW"/>
</dbReference>
<proteinExistence type="inferred from homology"/>
<evidence type="ECO:0000256" key="3">
    <source>
        <dbReference type="ARBA" id="ARBA00010980"/>
    </source>
</evidence>
<comment type="pathway">
    <text evidence="2 10">Glycan metabolism; pectin degradation; 2-dehydro-3-deoxy-D-gluconate from pectin: step 2/5.</text>
</comment>
<name>A0AA88VX59_9ASTE</name>
<evidence type="ECO:0000256" key="6">
    <source>
        <dbReference type="ARBA" id="ARBA00022729"/>
    </source>
</evidence>
<evidence type="ECO:0000313" key="12">
    <source>
        <dbReference type="EMBL" id="KAK3015289.1"/>
    </source>
</evidence>
<evidence type="ECO:0000256" key="9">
    <source>
        <dbReference type="ARBA" id="ARBA00023239"/>
    </source>
</evidence>
<evidence type="ECO:0000256" key="4">
    <source>
        <dbReference type="ARBA" id="ARBA00012272"/>
    </source>
</evidence>